<dbReference type="InterPro" id="IPR001680">
    <property type="entry name" value="WD40_rpt"/>
</dbReference>
<protein>
    <recommendedName>
        <fullName evidence="6">NACHT domain-containing protein</fullName>
    </recommendedName>
</protein>
<dbReference type="SUPFAM" id="SSF50978">
    <property type="entry name" value="WD40 repeat-like"/>
    <property type="match status" value="1"/>
</dbReference>
<evidence type="ECO:0000259" key="3">
    <source>
        <dbReference type="Pfam" id="PF24883"/>
    </source>
</evidence>
<dbReference type="Pfam" id="PF22939">
    <property type="entry name" value="WHD_GPIID"/>
    <property type="match status" value="1"/>
</dbReference>
<keyword evidence="5" id="KW-1185">Reference proteome</keyword>
<evidence type="ECO:0000259" key="2">
    <source>
        <dbReference type="Pfam" id="PF22939"/>
    </source>
</evidence>
<accession>A0AAE0K6T6</accession>
<feature type="domain" description="GPI inositol-deacylase winged helix" evidence="2">
    <location>
        <begin position="497"/>
        <end position="567"/>
    </location>
</feature>
<dbReference type="SMART" id="SM00320">
    <property type="entry name" value="WD40"/>
    <property type="match status" value="3"/>
</dbReference>
<dbReference type="InterPro" id="IPR054471">
    <property type="entry name" value="GPIID_WHD"/>
</dbReference>
<dbReference type="InterPro" id="IPR027417">
    <property type="entry name" value="P-loop_NTPase"/>
</dbReference>
<evidence type="ECO:0008006" key="6">
    <source>
        <dbReference type="Google" id="ProtNLM"/>
    </source>
</evidence>
<organism evidence="4 5">
    <name type="scientific">Podospora didyma</name>
    <dbReference type="NCBI Taxonomy" id="330526"/>
    <lineage>
        <taxon>Eukaryota</taxon>
        <taxon>Fungi</taxon>
        <taxon>Dikarya</taxon>
        <taxon>Ascomycota</taxon>
        <taxon>Pezizomycotina</taxon>
        <taxon>Sordariomycetes</taxon>
        <taxon>Sordariomycetidae</taxon>
        <taxon>Sordariales</taxon>
        <taxon>Podosporaceae</taxon>
        <taxon>Podospora</taxon>
    </lineage>
</organism>
<dbReference type="PANTHER" id="PTHR10039:SF16">
    <property type="entry name" value="GPI INOSITOL-DEACYLASE"/>
    <property type="match status" value="1"/>
</dbReference>
<keyword evidence="1" id="KW-0677">Repeat</keyword>
<proteinExistence type="predicted"/>
<evidence type="ECO:0000256" key="1">
    <source>
        <dbReference type="ARBA" id="ARBA00022737"/>
    </source>
</evidence>
<evidence type="ECO:0000313" key="5">
    <source>
        <dbReference type="Proteomes" id="UP001285441"/>
    </source>
</evidence>
<reference evidence="4" key="2">
    <citation type="submission" date="2023-06" db="EMBL/GenBank/DDBJ databases">
        <authorList>
            <consortium name="Lawrence Berkeley National Laboratory"/>
            <person name="Haridas S."/>
            <person name="Hensen N."/>
            <person name="Bonometti L."/>
            <person name="Westerberg I."/>
            <person name="Brannstrom I.O."/>
            <person name="Guillou S."/>
            <person name="Cros-Aarteil S."/>
            <person name="Calhoun S."/>
            <person name="Kuo A."/>
            <person name="Mondo S."/>
            <person name="Pangilinan J."/>
            <person name="Riley R."/>
            <person name="LaButti K."/>
            <person name="Andreopoulos B."/>
            <person name="Lipzen A."/>
            <person name="Chen C."/>
            <person name="Yanf M."/>
            <person name="Daum C."/>
            <person name="Ng V."/>
            <person name="Clum A."/>
            <person name="Steindorff A."/>
            <person name="Ohm R."/>
            <person name="Martin F."/>
            <person name="Silar P."/>
            <person name="Natvig D."/>
            <person name="Lalanne C."/>
            <person name="Gautier V."/>
            <person name="Ament-velasquez S.L."/>
            <person name="Kruys A."/>
            <person name="Hutchinson M.I."/>
            <person name="Powell A.J."/>
            <person name="Barry K."/>
            <person name="Miller A.N."/>
            <person name="Grigoriev I.V."/>
            <person name="Debuchy R."/>
            <person name="Gladieux P."/>
            <person name="Thoren M.H."/>
            <person name="Johannesson H."/>
        </authorList>
    </citation>
    <scope>NUCLEOTIDE SEQUENCE</scope>
    <source>
        <strain evidence="4">CBS 232.78</strain>
    </source>
</reference>
<dbReference type="InterPro" id="IPR036322">
    <property type="entry name" value="WD40_repeat_dom_sf"/>
</dbReference>
<dbReference type="Pfam" id="PF00400">
    <property type="entry name" value="WD40"/>
    <property type="match status" value="1"/>
</dbReference>
<dbReference type="Gene3D" id="2.130.10.10">
    <property type="entry name" value="YVTN repeat-like/Quinoprotein amine dehydrogenase"/>
    <property type="match status" value="2"/>
</dbReference>
<dbReference type="PANTHER" id="PTHR10039">
    <property type="entry name" value="AMELOGENIN"/>
    <property type="match status" value="1"/>
</dbReference>
<dbReference type="Pfam" id="PF24883">
    <property type="entry name" value="NPHP3_N"/>
    <property type="match status" value="1"/>
</dbReference>
<dbReference type="InterPro" id="IPR015943">
    <property type="entry name" value="WD40/YVTN_repeat-like_dom_sf"/>
</dbReference>
<feature type="domain" description="Nephrocystin 3-like N-terminal" evidence="3">
    <location>
        <begin position="210"/>
        <end position="380"/>
    </location>
</feature>
<dbReference type="SUPFAM" id="SSF52540">
    <property type="entry name" value="P-loop containing nucleoside triphosphate hydrolases"/>
    <property type="match status" value="1"/>
</dbReference>
<dbReference type="InterPro" id="IPR056884">
    <property type="entry name" value="NPHP3-like_N"/>
</dbReference>
<dbReference type="EMBL" id="JAULSW010000009">
    <property type="protein sequence ID" value="KAK3370531.1"/>
    <property type="molecule type" value="Genomic_DNA"/>
</dbReference>
<evidence type="ECO:0000313" key="4">
    <source>
        <dbReference type="EMBL" id="KAK3370531.1"/>
    </source>
</evidence>
<reference evidence="4" key="1">
    <citation type="journal article" date="2023" name="Mol. Phylogenet. Evol.">
        <title>Genome-scale phylogeny and comparative genomics of the fungal order Sordariales.</title>
        <authorList>
            <person name="Hensen N."/>
            <person name="Bonometti L."/>
            <person name="Westerberg I."/>
            <person name="Brannstrom I.O."/>
            <person name="Guillou S."/>
            <person name="Cros-Aarteil S."/>
            <person name="Calhoun S."/>
            <person name="Haridas S."/>
            <person name="Kuo A."/>
            <person name="Mondo S."/>
            <person name="Pangilinan J."/>
            <person name="Riley R."/>
            <person name="LaButti K."/>
            <person name="Andreopoulos B."/>
            <person name="Lipzen A."/>
            <person name="Chen C."/>
            <person name="Yan M."/>
            <person name="Daum C."/>
            <person name="Ng V."/>
            <person name="Clum A."/>
            <person name="Steindorff A."/>
            <person name="Ohm R.A."/>
            <person name="Martin F."/>
            <person name="Silar P."/>
            <person name="Natvig D.O."/>
            <person name="Lalanne C."/>
            <person name="Gautier V."/>
            <person name="Ament-Velasquez S.L."/>
            <person name="Kruys A."/>
            <person name="Hutchinson M.I."/>
            <person name="Powell A.J."/>
            <person name="Barry K."/>
            <person name="Miller A.N."/>
            <person name="Grigoriev I.V."/>
            <person name="Debuchy R."/>
            <person name="Gladieux P."/>
            <person name="Hiltunen Thoren M."/>
            <person name="Johannesson H."/>
        </authorList>
    </citation>
    <scope>NUCLEOTIDE SEQUENCE</scope>
    <source>
        <strain evidence="4">CBS 232.78</strain>
    </source>
</reference>
<dbReference type="Proteomes" id="UP001285441">
    <property type="component" value="Unassembled WGS sequence"/>
</dbReference>
<name>A0AAE0K6T6_9PEZI</name>
<comment type="caution">
    <text evidence="4">The sequence shown here is derived from an EMBL/GenBank/DDBJ whole genome shotgun (WGS) entry which is preliminary data.</text>
</comment>
<dbReference type="Gene3D" id="3.40.50.300">
    <property type="entry name" value="P-loop containing nucleotide triphosphate hydrolases"/>
    <property type="match status" value="1"/>
</dbReference>
<sequence>MISNQRPNGLQAYILGTLDDSYSDIISRVFGIIFLATPHRGSRYARTLNSILSASIITKAKIYVAELEAMSPTLQDINEQFRLVCKSLHLISFYESLKTQIGTSKVLVVGRDSGVLGYPSEISSPMNADHHNVCKFKSRDDPNYVTLRDVIRDCVMKCSNSLSEDERAVIETPKIDQSAEADKFEVLQTLTAILGVEEVLSLTKYQELEGTCQWIQTRDFYDTWLQPSPDAMLRVIWLTGLPGIGKSTLTQALVNNLKVDDDSEEIQPGCQYHFFTFSDMTKQTVAYALRCIAFQLALEHDGFCRQLCEVYKKTKETFEEQEAEVVWTRIFVGIIFKMDFGKPLYWIFDGLDESDNALSLVNFIFKAKPKSPIRIFLTSRPTSILINFAQSRREFLTHVPLTAEDTRDDVKLFIRTTLDDTVPISEGMRDSIAEQMFTNASGSFVWVKLALKTLERAWHTEEDIQRALSNMPQGMQALFDRMARTIVAMKQSSPRNFALASRILAWATCSAEPLTIGQLAHALEPEFTKFQNLEATIVDLCGHFITTVGNTVVPIHETAKSFLLGNHQAKKEIPQTWTPLLNGPACHEHLAAACLAYLSSEKWVHVLMRMQDDEGKATQATRNIISENRTTLLLSEHPFLPYAVSHWAYHIRHTTPCAESSLLSLLQDFFDRHVLSWIHACAILRDLRIVTRAARYINFFAQKCNSHSSLNPTATVSRDQYSFFSLWTVDLIRIVGRFGRHLAEKPTCVYKMLPPMCPRSSMVFKTYASGNPGARGGNKLSFHGIMSDRWDDCLARLPIGEERTIYRVLSTVTYLICLVAVGGEIIVCYSETCEEARRMTHGEYVAHMAVNKSGSMLATAGIETLRVWEISSGEQMYQFDRSEDSLVMSIVFGTTDEELIVGYDDFRVTSYGLQKTVVLSEVVVEEDDGEDYQSCPRAMVFSPDVTKLAIAISGRPMLIWDMEIAALGKQRPIKCVRASDMTKHPDGAWNQVDSIIWHPDGLSVFVLYQDTTIVRFFLDDDDEAVESTETLAREMIISHGGKFLLTSDNAGTLSLWLLPGFHLVYRLSSPEEELVRDLAFSPDSQRFYDIRGAICNIWEPEVLLCTNDDDDSEDIPASDKNERSFSDPVLTTNTSFRSQITTVARGPGDRYCVCGKDDGSIAIFDASNGSKLRKAYSHANGSSVIALAWSPDGKYIASADDNGRILVKRLESKDEDGKWAVFPCLNFRDEEPVQQIIFHPSEKLMLIAFPESDRVWNLKAKTELWRRDRVGKDLWLQQQLWINHPLRKNLLMCMRPDKTFTVLSWFPDKGKAPSAEPVESTSSHALTEASSEYASSNSLRPAAVMLASPYVRRFSQSDSGRFVVAEVLSGVSAQYTKLGNSKGLRLDAMHSEAIQLATGAAGPSIKLVSTLDEEVCDLVRLFLGCYKEHIVFLNHEYWVCTFPFEQAVGRGGGGDGTQAAGIKRQFFLPRDCISPSSLPLVTLAAEVGSVLFPRNGELAVVRNGLRL</sequence>
<gene>
    <name evidence="4" type="ORF">B0H63DRAFT_317889</name>
</gene>